<dbReference type="PANTHER" id="PTHR10602">
    <property type="entry name" value="EUKARYOTIC TRANSLATION INITIATION FACTOR 2 SUBUNIT 1"/>
    <property type="match status" value="1"/>
</dbReference>
<evidence type="ECO:0000256" key="5">
    <source>
        <dbReference type="ARBA" id="ARBA00022540"/>
    </source>
</evidence>
<comment type="function">
    <text evidence="1">eIF-2 functions in the early steps of protein synthesis by forming a ternary complex with GTP and initiator tRNA.</text>
</comment>
<dbReference type="Pfam" id="PF00575">
    <property type="entry name" value="S1"/>
    <property type="match status" value="1"/>
</dbReference>
<dbReference type="NCBIfam" id="NF003064">
    <property type="entry name" value="PRK03987.1-4"/>
    <property type="match status" value="1"/>
</dbReference>
<dbReference type="Gene3D" id="2.40.50.140">
    <property type="entry name" value="Nucleic acid-binding proteins"/>
    <property type="match status" value="1"/>
</dbReference>
<gene>
    <name evidence="11" type="ORF">SCAL_000837</name>
</gene>
<dbReference type="Gene3D" id="3.30.70.1130">
    <property type="entry name" value="EIF_2_alpha"/>
    <property type="match status" value="1"/>
</dbReference>
<keyword evidence="6" id="KW-0694">RNA-binding</keyword>
<reference evidence="11" key="1">
    <citation type="submission" date="2016-05" db="EMBL/GenBank/DDBJ databases">
        <title>Microbial consortia oxidize butane by reversing methanogenesis.</title>
        <authorList>
            <person name="Laso-Perez R."/>
            <person name="Richter M."/>
            <person name="Wegener G."/>
            <person name="Musat F."/>
        </authorList>
    </citation>
    <scope>NUCLEOTIDE SEQUENCE [LARGE SCALE GENOMIC DNA]</scope>
    <source>
        <strain evidence="11">BOX2</strain>
    </source>
</reference>
<dbReference type="GO" id="GO:0043022">
    <property type="term" value="F:ribosome binding"/>
    <property type="evidence" value="ECO:0007669"/>
    <property type="project" value="TreeGrafter"/>
</dbReference>
<dbReference type="InterPro" id="IPR011488">
    <property type="entry name" value="TIF_2_asu"/>
</dbReference>
<name>A0A1F2PA38_9EURY</name>
<keyword evidence="5 11" id="KW-0396">Initiation factor</keyword>
<organism evidence="11 12">
    <name type="scientific">Candidatus Syntropharchaeum caldarium</name>
    <dbReference type="NCBI Taxonomy" id="1838285"/>
    <lineage>
        <taxon>Archaea</taxon>
        <taxon>Methanobacteriati</taxon>
        <taxon>Methanobacteriota</taxon>
        <taxon>Stenosarchaea group</taxon>
        <taxon>Methanomicrobia</taxon>
        <taxon>Methanosarcinales</taxon>
        <taxon>ANME-2 cluster</taxon>
        <taxon>Candidatus Syntropharchaeum</taxon>
    </lineage>
</organism>
<dbReference type="PATRIC" id="fig|1838285.3.peg.846"/>
<sequence length="259" mass="29932">MQDKSLWPNEGELVVGTVKKVLDFGAFVELDEYSGQEGMIHLSEVASGWIKHIRDYVREGQKVVCKVLRVDPARKHIDLSLKDVNQYQRKAKIQEWKITLRAEKWISFVQNNLKLSDEETQNLRKELIENYGGLYQAFEEIASQDIDDVKLDERYRDEVYRVAQENIKHPKVEISGFLDLTCFREDGVDMIKKALKSALKAKKKDTELNITYVGAPRFRLHVVAGDYKRAEAILKDAAERAIKEIKKLGGKGEFHRHES</sequence>
<accession>A0A1F2PA38</accession>
<dbReference type="SUPFAM" id="SSF50249">
    <property type="entry name" value="Nucleic acid-binding proteins"/>
    <property type="match status" value="1"/>
</dbReference>
<dbReference type="GO" id="GO:0003723">
    <property type="term" value="F:RNA binding"/>
    <property type="evidence" value="ECO:0007669"/>
    <property type="project" value="UniProtKB-KW"/>
</dbReference>
<evidence type="ECO:0000256" key="7">
    <source>
        <dbReference type="ARBA" id="ARBA00022917"/>
    </source>
</evidence>
<dbReference type="PANTHER" id="PTHR10602:SF0">
    <property type="entry name" value="EUKARYOTIC TRANSLATION INITIATION FACTOR 2 SUBUNIT 1"/>
    <property type="match status" value="1"/>
</dbReference>
<comment type="caution">
    <text evidence="11">The sequence shown here is derived from an EMBL/GenBank/DDBJ whole genome shotgun (WGS) entry which is preliminary data.</text>
</comment>
<feature type="domain" description="S1 motif" evidence="10">
    <location>
        <begin position="11"/>
        <end position="82"/>
    </location>
</feature>
<comment type="similarity">
    <text evidence="2">Belongs to the eIF-2-alpha family.</text>
</comment>
<evidence type="ECO:0000256" key="2">
    <source>
        <dbReference type="ARBA" id="ARBA00007223"/>
    </source>
</evidence>
<dbReference type="SMART" id="SM00316">
    <property type="entry name" value="S1"/>
    <property type="match status" value="1"/>
</dbReference>
<dbReference type="SUPFAM" id="SSF116742">
    <property type="entry name" value="eIF2alpha middle domain-like"/>
    <property type="match status" value="1"/>
</dbReference>
<dbReference type="InterPro" id="IPR024055">
    <property type="entry name" value="TIF2_asu_C"/>
</dbReference>
<evidence type="ECO:0000256" key="4">
    <source>
        <dbReference type="ARBA" id="ARBA00013678"/>
    </source>
</evidence>
<evidence type="ECO:0000313" key="11">
    <source>
        <dbReference type="EMBL" id="OFV68197.1"/>
    </source>
</evidence>
<proteinExistence type="inferred from homology"/>
<dbReference type="FunFam" id="3.30.70.1130:FF:000002">
    <property type="entry name" value="Translation initiation factor 2 subunit alpha"/>
    <property type="match status" value="1"/>
</dbReference>
<evidence type="ECO:0000256" key="1">
    <source>
        <dbReference type="ARBA" id="ARBA00003323"/>
    </source>
</evidence>
<evidence type="ECO:0000256" key="3">
    <source>
        <dbReference type="ARBA" id="ARBA00011243"/>
    </source>
</evidence>
<dbReference type="InterPro" id="IPR024054">
    <property type="entry name" value="TIF2_asu_middle_sf"/>
</dbReference>
<dbReference type="PROSITE" id="PS50126">
    <property type="entry name" value="S1"/>
    <property type="match status" value="1"/>
</dbReference>
<dbReference type="InterPro" id="IPR003029">
    <property type="entry name" value="S1_domain"/>
</dbReference>
<dbReference type="SUPFAM" id="SSF110993">
    <property type="entry name" value="eIF-2-alpha, C-terminal domain"/>
    <property type="match status" value="1"/>
</dbReference>
<dbReference type="Proteomes" id="UP000186940">
    <property type="component" value="Unassembled WGS sequence"/>
</dbReference>
<dbReference type="AlphaFoldDB" id="A0A1F2PA38"/>
<evidence type="ECO:0000256" key="6">
    <source>
        <dbReference type="ARBA" id="ARBA00022884"/>
    </source>
</evidence>
<dbReference type="InterPro" id="IPR012340">
    <property type="entry name" value="NA-bd_OB-fold"/>
</dbReference>
<evidence type="ECO:0000259" key="10">
    <source>
        <dbReference type="PROSITE" id="PS50126"/>
    </source>
</evidence>
<dbReference type="Gene3D" id="1.10.150.190">
    <property type="entry name" value="Translation initiation factor 2, subunit 1, domain 2"/>
    <property type="match status" value="1"/>
</dbReference>
<dbReference type="EMBL" id="LYOS01000002">
    <property type="protein sequence ID" value="OFV68197.1"/>
    <property type="molecule type" value="Genomic_DNA"/>
</dbReference>
<keyword evidence="7" id="KW-0648">Protein biosynthesis</keyword>
<dbReference type="FunFam" id="2.40.50.140:FF:000015">
    <property type="entry name" value="Eukaryotic translation initiation factor 2 subunit alpha"/>
    <property type="match status" value="1"/>
</dbReference>
<dbReference type="GO" id="GO:0003743">
    <property type="term" value="F:translation initiation factor activity"/>
    <property type="evidence" value="ECO:0007669"/>
    <property type="project" value="UniProtKB-KW"/>
</dbReference>
<dbReference type="Pfam" id="PF07541">
    <property type="entry name" value="EIF_2_alpha"/>
    <property type="match status" value="1"/>
</dbReference>
<protein>
    <recommendedName>
        <fullName evidence="4">Translation initiation factor 2 subunit alpha</fullName>
    </recommendedName>
    <alternativeName>
        <fullName evidence="8">aIF2-alpha</fullName>
    </alternativeName>
    <alternativeName>
        <fullName evidence="9">eIF-2-alpha</fullName>
    </alternativeName>
</protein>
<dbReference type="STRING" id="1838285.SCAL_000837"/>
<evidence type="ECO:0000256" key="8">
    <source>
        <dbReference type="ARBA" id="ARBA00030860"/>
    </source>
</evidence>
<evidence type="ECO:0000313" key="12">
    <source>
        <dbReference type="Proteomes" id="UP000186940"/>
    </source>
</evidence>
<keyword evidence="12" id="KW-1185">Reference proteome</keyword>
<evidence type="ECO:0000256" key="9">
    <source>
        <dbReference type="ARBA" id="ARBA00033333"/>
    </source>
</evidence>
<comment type="subunit">
    <text evidence="3">Heterotrimer composed of an alpha, a beta and a gamma chain.</text>
</comment>
<dbReference type="CDD" id="cd04452">
    <property type="entry name" value="S1_IF2_alpha"/>
    <property type="match status" value="1"/>
</dbReference>
<dbReference type="InterPro" id="IPR044126">
    <property type="entry name" value="S1_IF2_alpha"/>
</dbReference>